<organism evidence="2 3">
    <name type="scientific">Malus baccata</name>
    <name type="common">Siberian crab apple</name>
    <name type="synonym">Pyrus baccata</name>
    <dbReference type="NCBI Taxonomy" id="106549"/>
    <lineage>
        <taxon>Eukaryota</taxon>
        <taxon>Viridiplantae</taxon>
        <taxon>Streptophyta</taxon>
        <taxon>Embryophyta</taxon>
        <taxon>Tracheophyta</taxon>
        <taxon>Spermatophyta</taxon>
        <taxon>Magnoliopsida</taxon>
        <taxon>eudicotyledons</taxon>
        <taxon>Gunneridae</taxon>
        <taxon>Pentapetalae</taxon>
        <taxon>rosids</taxon>
        <taxon>fabids</taxon>
        <taxon>Rosales</taxon>
        <taxon>Rosaceae</taxon>
        <taxon>Amygdaloideae</taxon>
        <taxon>Maleae</taxon>
        <taxon>Malus</taxon>
    </lineage>
</organism>
<dbReference type="EMBL" id="VIEB01001329">
    <property type="protein sequence ID" value="TQD73105.1"/>
    <property type="molecule type" value="Genomic_DNA"/>
</dbReference>
<sequence length="60" mass="6641">MADRGGDAAPTIKSAKLREEEEEEAKQRLHRPRSRRCTIVAAMDDSGVCGMCILIGSYME</sequence>
<proteinExistence type="predicted"/>
<reference evidence="2 3" key="1">
    <citation type="journal article" date="2019" name="G3 (Bethesda)">
        <title>Sequencing of a Wild Apple (Malus baccata) Genome Unravels the Differences Between Cultivated and Wild Apple Species Regarding Disease Resistance and Cold Tolerance.</title>
        <authorList>
            <person name="Chen X."/>
        </authorList>
    </citation>
    <scope>NUCLEOTIDE SEQUENCE [LARGE SCALE GENOMIC DNA]</scope>
    <source>
        <strain evidence="3">cv. Shandingzi</strain>
        <tissue evidence="2">Leaves</tissue>
    </source>
</reference>
<feature type="region of interest" description="Disordered" evidence="1">
    <location>
        <begin position="1"/>
        <end position="33"/>
    </location>
</feature>
<comment type="caution">
    <text evidence="2">The sequence shown here is derived from an EMBL/GenBank/DDBJ whole genome shotgun (WGS) entry which is preliminary data.</text>
</comment>
<gene>
    <name evidence="2" type="ORF">C1H46_041354</name>
</gene>
<evidence type="ECO:0000313" key="2">
    <source>
        <dbReference type="EMBL" id="TQD73105.1"/>
    </source>
</evidence>
<accession>A0A540KFV1</accession>
<evidence type="ECO:0000256" key="1">
    <source>
        <dbReference type="SAM" id="MobiDB-lite"/>
    </source>
</evidence>
<keyword evidence="3" id="KW-1185">Reference proteome</keyword>
<evidence type="ECO:0000313" key="3">
    <source>
        <dbReference type="Proteomes" id="UP000315295"/>
    </source>
</evidence>
<dbReference type="AlphaFoldDB" id="A0A540KFV1"/>
<dbReference type="Proteomes" id="UP000315295">
    <property type="component" value="Unassembled WGS sequence"/>
</dbReference>
<name>A0A540KFV1_MALBA</name>
<protein>
    <submittedName>
        <fullName evidence="2">Uncharacterized protein</fullName>
    </submittedName>
</protein>